<dbReference type="Gene3D" id="3.30.420.40">
    <property type="match status" value="3"/>
</dbReference>
<comment type="similarity">
    <text evidence="1">Belongs to the actin family.</text>
</comment>
<keyword evidence="4" id="KW-1185">Reference proteome</keyword>
<feature type="region of interest" description="Disordered" evidence="2">
    <location>
        <begin position="374"/>
        <end position="418"/>
    </location>
</feature>
<dbReference type="Proteomes" id="UP001377567">
    <property type="component" value="Unassembled WGS sequence"/>
</dbReference>
<evidence type="ECO:0000256" key="1">
    <source>
        <dbReference type="RuleBase" id="RU000487"/>
    </source>
</evidence>
<dbReference type="AlphaFoldDB" id="A0AAV5RV06"/>
<evidence type="ECO:0000256" key="2">
    <source>
        <dbReference type="SAM" id="MobiDB-lite"/>
    </source>
</evidence>
<accession>A0AAV5RV06</accession>
<dbReference type="InterPro" id="IPR004000">
    <property type="entry name" value="Actin"/>
</dbReference>
<dbReference type="SUPFAM" id="SSF53067">
    <property type="entry name" value="Actin-like ATPase domain"/>
    <property type="match status" value="2"/>
</dbReference>
<dbReference type="InterPro" id="IPR043129">
    <property type="entry name" value="ATPase_NBD"/>
</dbReference>
<comment type="caution">
    <text evidence="3">The sequence shown here is derived from an EMBL/GenBank/DDBJ whole genome shotgun (WGS) entry which is preliminary data.</text>
</comment>
<organism evidence="3 4">
    <name type="scientific">Maudiozyma humilis</name>
    <name type="common">Sour dough yeast</name>
    <name type="synonym">Kazachstania humilis</name>
    <dbReference type="NCBI Taxonomy" id="51915"/>
    <lineage>
        <taxon>Eukaryota</taxon>
        <taxon>Fungi</taxon>
        <taxon>Dikarya</taxon>
        <taxon>Ascomycota</taxon>
        <taxon>Saccharomycotina</taxon>
        <taxon>Saccharomycetes</taxon>
        <taxon>Saccharomycetales</taxon>
        <taxon>Saccharomycetaceae</taxon>
        <taxon>Maudiozyma</taxon>
    </lineage>
</organism>
<feature type="compositionally biased region" description="Low complexity" evidence="2">
    <location>
        <begin position="389"/>
        <end position="404"/>
    </location>
</feature>
<evidence type="ECO:0000313" key="4">
    <source>
        <dbReference type="Proteomes" id="UP001377567"/>
    </source>
</evidence>
<protein>
    <submittedName>
        <fullName evidence="3">Arp7 protein</fullName>
    </submittedName>
</protein>
<sequence>MLPQKKCVVIKIGSASTVAGFNNTELPLCILSSSYMVDRAKEAAGTTNSSEKYIFGTTEMLEAALTSNTPSSLEVLTTVDDSGIPYNWTVIELQIRHIYAHYLHCDPTEFPLVITAPALKNEVANKVLEKYFALAFDKLHVPVAQVLIEPLATALAMGKSTALVVDMGASGCNVTPVVDGTVVRAGAMRSRFAGNFLDYQVAKTIEQKSASASANEDTDIDMDAQSEATSLSAWMDAHTWIQDFKATMLQVSDKELQEVERFHRDQAEMYIKQQEQLQQFSTNNPAATLDETARDSIRQSNPLAQKHNFYYKNTHRHKLPQTLTFQLRECNAVVEHIFDPSALSDKYSRDDGLAEIMGKAVKKTGATVSASGTNTLGSLGPSMKVQHQASGNGASSALANSASAPGGGSAGGSGASVAAGTTSSEQVYSNLLTNVIVTGATSLIPGMEQRIINELSVRFPQYKITTFASQVTLDRKIQGWTSSVAMANLPSWELAKWYTKEEFESELDATNKE</sequence>
<name>A0AAV5RV06_MAUHU</name>
<dbReference type="Pfam" id="PF00022">
    <property type="entry name" value="Actin"/>
    <property type="match status" value="1"/>
</dbReference>
<dbReference type="PANTHER" id="PTHR11937">
    <property type="entry name" value="ACTIN"/>
    <property type="match status" value="1"/>
</dbReference>
<feature type="compositionally biased region" description="Gly residues" evidence="2">
    <location>
        <begin position="405"/>
        <end position="414"/>
    </location>
</feature>
<reference evidence="3 4" key="1">
    <citation type="journal article" date="2023" name="Elife">
        <title>Identification of key yeast species and microbe-microbe interactions impacting larval growth of Drosophila in the wild.</title>
        <authorList>
            <person name="Mure A."/>
            <person name="Sugiura Y."/>
            <person name="Maeda R."/>
            <person name="Honda K."/>
            <person name="Sakurai N."/>
            <person name="Takahashi Y."/>
            <person name="Watada M."/>
            <person name="Katoh T."/>
            <person name="Gotoh A."/>
            <person name="Gotoh Y."/>
            <person name="Taniguchi I."/>
            <person name="Nakamura K."/>
            <person name="Hayashi T."/>
            <person name="Katayama T."/>
            <person name="Uemura T."/>
            <person name="Hattori Y."/>
        </authorList>
    </citation>
    <scope>NUCLEOTIDE SEQUENCE [LARGE SCALE GENOMIC DNA]</scope>
    <source>
        <strain evidence="3 4">KH-74</strain>
    </source>
</reference>
<evidence type="ECO:0000313" key="3">
    <source>
        <dbReference type="EMBL" id="GMM55484.1"/>
    </source>
</evidence>
<dbReference type="Gene3D" id="3.90.640.10">
    <property type="entry name" value="Actin, Chain A, domain 4"/>
    <property type="match status" value="1"/>
</dbReference>
<gene>
    <name evidence="3" type="ORF">DAKH74_021000</name>
</gene>
<dbReference type="SMART" id="SM00268">
    <property type="entry name" value="ACTIN"/>
    <property type="match status" value="1"/>
</dbReference>
<dbReference type="EMBL" id="BTGD01000005">
    <property type="protein sequence ID" value="GMM55484.1"/>
    <property type="molecule type" value="Genomic_DNA"/>
</dbReference>
<proteinExistence type="inferred from homology"/>